<evidence type="ECO:0000313" key="5">
    <source>
        <dbReference type="Proteomes" id="UP001205861"/>
    </source>
</evidence>
<proteinExistence type="predicted"/>
<feature type="domain" description="PBP" evidence="3">
    <location>
        <begin position="144"/>
        <end position="325"/>
    </location>
</feature>
<dbReference type="Pfam" id="PF00126">
    <property type="entry name" value="HTH_1"/>
    <property type="match status" value="1"/>
</dbReference>
<dbReference type="EMBL" id="JANUGV010000001">
    <property type="protein sequence ID" value="MCS0606781.1"/>
    <property type="molecule type" value="Genomic_DNA"/>
</dbReference>
<name>A0ABT2BEE3_9BURK</name>
<reference evidence="4 5" key="1">
    <citation type="submission" date="2022-08" db="EMBL/GenBank/DDBJ databases">
        <title>Reclassification of Massilia species as members of the genera Telluria, Duganella, Pseudoduganella, Mokoshia gen. nov. and Zemynaea gen. nov. using orthogonal and non-orthogonal genome-based approaches.</title>
        <authorList>
            <person name="Bowman J.P."/>
        </authorList>
    </citation>
    <scope>NUCLEOTIDE SEQUENCE [LARGE SCALE GENOMIC DNA]</scope>
    <source>
        <strain evidence="4 5">JCM 31607</strain>
    </source>
</reference>
<dbReference type="RefSeq" id="WP_258854583.1">
    <property type="nucleotide sequence ID" value="NZ_JANUGV010000001.1"/>
</dbReference>
<comment type="caution">
    <text evidence="4">The sequence shown here is derived from an EMBL/GenBank/DDBJ whole genome shotgun (WGS) entry which is preliminary data.</text>
</comment>
<organism evidence="4 5">
    <name type="scientific">Massilia solisilvae</name>
    <dbReference type="NCBI Taxonomy" id="1811225"/>
    <lineage>
        <taxon>Bacteria</taxon>
        <taxon>Pseudomonadati</taxon>
        <taxon>Pseudomonadota</taxon>
        <taxon>Betaproteobacteria</taxon>
        <taxon>Burkholderiales</taxon>
        <taxon>Oxalobacteraceae</taxon>
        <taxon>Telluria group</taxon>
        <taxon>Massilia</taxon>
    </lineage>
</organism>
<dbReference type="Gene3D" id="1.10.10.10">
    <property type="entry name" value="Winged helix-like DNA-binding domain superfamily/Winged helix DNA-binding domain"/>
    <property type="match status" value="1"/>
</dbReference>
<gene>
    <name evidence="4" type="ORF">NX773_01205</name>
</gene>
<sequence length="379" mass="41404">MLRVHIRPHWEISFHSEPPLDTAALLGLLLWIHDSGSIAHAAKAVGLSYRYAWGLLREAERLFGEKLIDSGRGRGTTLTPLSQKLVWADHRIAARLSPTLESLASELESELSRLTQGGLRTLRMDASHGFAVAALTGYLNRIEVPVELRYRTCSDALAALARRECDLAGFHTPEGKFEAPTLAHYLRWLDPEQHTLVHIAHREQGLMVARGNPLGVQGLADLARDGVRFVNRQSGSGTRMLLEMMLDDAGIAPDSINGYNSAEFTHSAVAAYIASGMGDVGLGVRPAAARFGLDFIPLARERYFFALRTDALAEPLMRQLVALLQDSMYHAMVDALPGYAAIDTGRTASLQDAFSTTQAISTEPTSKADSGLRVRKNSP</sequence>
<feature type="domain" description="HTH lysR-type" evidence="2">
    <location>
        <begin position="26"/>
        <end position="80"/>
    </location>
</feature>
<dbReference type="PANTHER" id="PTHR38431">
    <property type="entry name" value="BLL2305 PROTEIN"/>
    <property type="match status" value="1"/>
</dbReference>
<evidence type="ECO:0000256" key="1">
    <source>
        <dbReference type="SAM" id="MobiDB-lite"/>
    </source>
</evidence>
<dbReference type="PANTHER" id="PTHR38431:SF1">
    <property type="entry name" value="BLL2305 PROTEIN"/>
    <property type="match status" value="1"/>
</dbReference>
<accession>A0ABT2BEE3</accession>
<feature type="compositionally biased region" description="Polar residues" evidence="1">
    <location>
        <begin position="359"/>
        <end position="368"/>
    </location>
</feature>
<dbReference type="SUPFAM" id="SSF46785">
    <property type="entry name" value="Winged helix' DNA-binding domain"/>
    <property type="match status" value="1"/>
</dbReference>
<dbReference type="Gene3D" id="3.40.190.290">
    <property type="match status" value="1"/>
</dbReference>
<evidence type="ECO:0000313" key="4">
    <source>
        <dbReference type="EMBL" id="MCS0606781.1"/>
    </source>
</evidence>
<keyword evidence="5" id="KW-1185">Reference proteome</keyword>
<evidence type="ECO:0000259" key="3">
    <source>
        <dbReference type="Pfam" id="PF12727"/>
    </source>
</evidence>
<feature type="region of interest" description="Disordered" evidence="1">
    <location>
        <begin position="359"/>
        <end position="379"/>
    </location>
</feature>
<protein>
    <submittedName>
        <fullName evidence="4">Helix-turn-helix transcriptional regulator</fullName>
    </submittedName>
</protein>
<dbReference type="SUPFAM" id="SSF53850">
    <property type="entry name" value="Periplasmic binding protein-like II"/>
    <property type="match status" value="1"/>
</dbReference>
<dbReference type="Pfam" id="PF12727">
    <property type="entry name" value="PBP_like"/>
    <property type="match status" value="1"/>
</dbReference>
<dbReference type="InterPro" id="IPR000847">
    <property type="entry name" value="LysR_HTH_N"/>
</dbReference>
<dbReference type="Proteomes" id="UP001205861">
    <property type="component" value="Unassembled WGS sequence"/>
</dbReference>
<dbReference type="InterPro" id="IPR024370">
    <property type="entry name" value="PBP_domain"/>
</dbReference>
<dbReference type="InterPro" id="IPR036388">
    <property type="entry name" value="WH-like_DNA-bd_sf"/>
</dbReference>
<dbReference type="InterPro" id="IPR036390">
    <property type="entry name" value="WH_DNA-bd_sf"/>
</dbReference>
<evidence type="ECO:0000259" key="2">
    <source>
        <dbReference type="Pfam" id="PF00126"/>
    </source>
</evidence>